<proteinExistence type="predicted"/>
<organism evidence="1 2">
    <name type="scientific">Psychrosphaera algicola</name>
    <dbReference type="NCBI Taxonomy" id="3023714"/>
    <lineage>
        <taxon>Bacteria</taxon>
        <taxon>Pseudomonadati</taxon>
        <taxon>Pseudomonadota</taxon>
        <taxon>Gammaproteobacteria</taxon>
        <taxon>Alteromonadales</taxon>
        <taxon>Pseudoalteromonadaceae</taxon>
        <taxon>Psychrosphaera</taxon>
    </lineage>
</organism>
<dbReference type="Proteomes" id="UP001528411">
    <property type="component" value="Unassembled WGS sequence"/>
</dbReference>
<evidence type="ECO:0008006" key="3">
    <source>
        <dbReference type="Google" id="ProtNLM"/>
    </source>
</evidence>
<protein>
    <recommendedName>
        <fullName evidence="3">DUF1501 domain-containing protein</fullName>
    </recommendedName>
</protein>
<evidence type="ECO:0000313" key="1">
    <source>
        <dbReference type="EMBL" id="MDC2887680.1"/>
    </source>
</evidence>
<dbReference type="EMBL" id="JAQOMS010000002">
    <property type="protein sequence ID" value="MDC2887680.1"/>
    <property type="molecule type" value="Genomic_DNA"/>
</dbReference>
<evidence type="ECO:0000313" key="2">
    <source>
        <dbReference type="Proteomes" id="UP001528411"/>
    </source>
</evidence>
<keyword evidence="2" id="KW-1185">Reference proteome</keyword>
<gene>
    <name evidence="1" type="ORF">PN838_00940</name>
</gene>
<dbReference type="RefSeq" id="WP_272179491.1">
    <property type="nucleotide sequence ID" value="NZ_JAQOMS010000002.1"/>
</dbReference>
<comment type="caution">
    <text evidence="1">The sequence shown here is derived from an EMBL/GenBank/DDBJ whole genome shotgun (WGS) entry which is preliminary data.</text>
</comment>
<reference evidence="1 2" key="1">
    <citation type="submission" date="2023-01" db="EMBL/GenBank/DDBJ databases">
        <title>Psychrosphaera sp. nov., isolated from marine algae.</title>
        <authorList>
            <person name="Bayburt H."/>
            <person name="Choi B.J."/>
            <person name="Kim J.M."/>
            <person name="Choi D.G."/>
            <person name="Jeon C.O."/>
        </authorList>
    </citation>
    <scope>NUCLEOTIDE SEQUENCE [LARGE SCALE GENOMIC DNA]</scope>
    <source>
        <strain evidence="1 2">G1-22</strain>
    </source>
</reference>
<sequence length="92" mass="10003">MKNTTDQFGSLLDNTQILYGSACSNTHNARNCPLILAGGKNMGLKHGRYHKFTEDIPMSNLFLKMLQAGGVPTSQFGDSNEHLAGFNPLFTG</sequence>
<name>A0ABT5F826_9GAMM</name>
<accession>A0ABT5F826</accession>